<evidence type="ECO:0000259" key="9">
    <source>
        <dbReference type="Pfam" id="PF00909"/>
    </source>
</evidence>
<dbReference type="Pfam" id="PF00909">
    <property type="entry name" value="Ammonium_transp"/>
    <property type="match status" value="1"/>
</dbReference>
<dbReference type="Gene3D" id="1.10.3430.10">
    <property type="entry name" value="Ammonium transporter AmtB like domains"/>
    <property type="match status" value="1"/>
</dbReference>
<dbReference type="OrthoDB" id="534912at2759"/>
<feature type="transmembrane region" description="Helical" evidence="8">
    <location>
        <begin position="313"/>
        <end position="336"/>
    </location>
</feature>
<gene>
    <name evidence="10" type="ORF">Rsub_05193</name>
</gene>
<dbReference type="STRING" id="307507.A0A2V0NZ35"/>
<dbReference type="SUPFAM" id="SSF111352">
    <property type="entry name" value="Ammonium transporter"/>
    <property type="match status" value="1"/>
</dbReference>
<reference evidence="10 11" key="1">
    <citation type="journal article" date="2018" name="Sci. Rep.">
        <title>Raphidocelis subcapitata (=Pseudokirchneriella subcapitata) provides an insight into genome evolution and environmental adaptations in the Sphaeropleales.</title>
        <authorList>
            <person name="Suzuki S."/>
            <person name="Yamaguchi H."/>
            <person name="Nakajima N."/>
            <person name="Kawachi M."/>
        </authorList>
    </citation>
    <scope>NUCLEOTIDE SEQUENCE [LARGE SCALE GENOMIC DNA]</scope>
    <source>
        <strain evidence="10 11">NIES-35</strain>
    </source>
</reference>
<keyword evidence="3" id="KW-0813">Transport</keyword>
<sequence length="508" mass="53007">MALTCSPADLKAVTGLVGDPGLAGAVCSSVDVAGAASPLAAVLQHLAAAAAAAAAAPSDSDREQSAATDASFMLLSGYLVFMMQAGFAVLCAGHIRPKNNGNILLKNLLDCAIGTLAWYLVGYGFAYGEPRGGGGGNGFIGSGTANFALSSQTKTVGIGSYYHFFFTWAFSAASATIVAGAVAERVSLLCYTFYSCLMSGLTYPVVVHWLWTRDGWLSATAARPLFGSGAIDFAGGVAVHTVGGVAALLGTYFCGPRLGRFEMDGEPAKGFRDNNSNMVVLGTFLLWFGWYGFNPGSTGAISSYRFAVIASRAAVTTTVAAGVGGLAAMVIARIILSTAPCRPPPAPAGSCGVIDVWAAGIVGILGAAVFIVGDTLMLRARLDDVVAAVPMHLGCGVVGTLFVGFFARKQYVIDVYGMQPYLSRRWGVFFGGDGRLLACQLIAVLVTICWVCLIMLPYFFLMAKLQLIRVPFEQEIAGLDASKHGVLTTNELPRSQGSMVSRKESTYK</sequence>
<name>A0A2V0NZ35_9CHLO</name>
<evidence type="ECO:0000256" key="4">
    <source>
        <dbReference type="ARBA" id="ARBA00022692"/>
    </source>
</evidence>
<keyword evidence="4 8" id="KW-0812">Transmembrane</keyword>
<evidence type="ECO:0000313" key="10">
    <source>
        <dbReference type="EMBL" id="GBF92579.1"/>
    </source>
</evidence>
<evidence type="ECO:0000256" key="1">
    <source>
        <dbReference type="ARBA" id="ARBA00004141"/>
    </source>
</evidence>
<keyword evidence="11" id="KW-1185">Reference proteome</keyword>
<feature type="transmembrane region" description="Helical" evidence="8">
    <location>
        <begin position="161"/>
        <end position="182"/>
    </location>
</feature>
<dbReference type="AlphaFoldDB" id="A0A2V0NZ35"/>
<evidence type="ECO:0000256" key="6">
    <source>
        <dbReference type="ARBA" id="ARBA00023136"/>
    </source>
</evidence>
<feature type="transmembrane region" description="Helical" evidence="8">
    <location>
        <begin position="385"/>
        <end position="407"/>
    </location>
</feature>
<feature type="transmembrane region" description="Helical" evidence="8">
    <location>
        <begin position="72"/>
        <end position="95"/>
    </location>
</feature>
<comment type="caution">
    <text evidence="10">The sequence shown here is derived from an EMBL/GenBank/DDBJ whole genome shotgun (WGS) entry which is preliminary data.</text>
</comment>
<dbReference type="GO" id="GO:0097272">
    <property type="term" value="P:ammonium homeostasis"/>
    <property type="evidence" value="ECO:0007669"/>
    <property type="project" value="TreeGrafter"/>
</dbReference>
<feature type="transmembrane region" description="Helical" evidence="8">
    <location>
        <begin position="189"/>
        <end position="211"/>
    </location>
</feature>
<feature type="domain" description="Ammonium transporter AmtB-like" evidence="9">
    <location>
        <begin position="72"/>
        <end position="485"/>
    </location>
</feature>
<dbReference type="InterPro" id="IPR029020">
    <property type="entry name" value="Ammonium/urea_transptr"/>
</dbReference>
<dbReference type="EMBL" id="BDRX01000033">
    <property type="protein sequence ID" value="GBF92579.1"/>
    <property type="molecule type" value="Genomic_DNA"/>
</dbReference>
<feature type="transmembrane region" description="Helical" evidence="8">
    <location>
        <begin position="348"/>
        <end position="373"/>
    </location>
</feature>
<evidence type="ECO:0000256" key="7">
    <source>
        <dbReference type="ARBA" id="ARBA00023177"/>
    </source>
</evidence>
<comment type="similarity">
    <text evidence="2">Belongs to the ammonia transporter channel (TC 1.A.11.2) family.</text>
</comment>
<evidence type="ECO:0000256" key="3">
    <source>
        <dbReference type="ARBA" id="ARBA00022448"/>
    </source>
</evidence>
<protein>
    <submittedName>
        <fullName evidence="10">Ammonium transporter</fullName>
    </submittedName>
</protein>
<keyword evidence="7" id="KW-0924">Ammonia transport</keyword>
<dbReference type="InParanoid" id="A0A2V0NZ35"/>
<evidence type="ECO:0000256" key="5">
    <source>
        <dbReference type="ARBA" id="ARBA00022989"/>
    </source>
</evidence>
<evidence type="ECO:0000256" key="2">
    <source>
        <dbReference type="ARBA" id="ARBA00005887"/>
    </source>
</evidence>
<feature type="transmembrane region" description="Helical" evidence="8">
    <location>
        <begin position="107"/>
        <end position="126"/>
    </location>
</feature>
<dbReference type="GO" id="GO:0008519">
    <property type="term" value="F:ammonium channel activity"/>
    <property type="evidence" value="ECO:0007669"/>
    <property type="project" value="InterPro"/>
</dbReference>
<dbReference type="InterPro" id="IPR024041">
    <property type="entry name" value="NH4_transpt_AmtB-like_dom"/>
</dbReference>
<feature type="transmembrane region" description="Helical" evidence="8">
    <location>
        <begin position="231"/>
        <end position="254"/>
    </location>
</feature>
<evidence type="ECO:0000313" key="11">
    <source>
        <dbReference type="Proteomes" id="UP000247498"/>
    </source>
</evidence>
<keyword evidence="6 8" id="KW-0472">Membrane</keyword>
<keyword evidence="5 8" id="KW-1133">Transmembrane helix</keyword>
<accession>A0A2V0NZ35</accession>
<dbReference type="PROSITE" id="PS01219">
    <property type="entry name" value="AMMONIUM_TRANSP"/>
    <property type="match status" value="1"/>
</dbReference>
<dbReference type="Proteomes" id="UP000247498">
    <property type="component" value="Unassembled WGS sequence"/>
</dbReference>
<feature type="transmembrane region" description="Helical" evidence="8">
    <location>
        <begin position="428"/>
        <end position="461"/>
    </location>
</feature>
<dbReference type="PANTHER" id="PTHR11730:SF6">
    <property type="entry name" value="AMMONIUM TRANSPORTER"/>
    <property type="match status" value="1"/>
</dbReference>
<proteinExistence type="inferred from homology"/>
<organism evidence="10 11">
    <name type="scientific">Raphidocelis subcapitata</name>
    <dbReference type="NCBI Taxonomy" id="307507"/>
    <lineage>
        <taxon>Eukaryota</taxon>
        <taxon>Viridiplantae</taxon>
        <taxon>Chlorophyta</taxon>
        <taxon>core chlorophytes</taxon>
        <taxon>Chlorophyceae</taxon>
        <taxon>CS clade</taxon>
        <taxon>Sphaeropleales</taxon>
        <taxon>Selenastraceae</taxon>
        <taxon>Raphidocelis</taxon>
    </lineage>
</organism>
<evidence type="ECO:0000256" key="8">
    <source>
        <dbReference type="SAM" id="Phobius"/>
    </source>
</evidence>
<comment type="subcellular location">
    <subcellularLocation>
        <location evidence="1">Membrane</location>
        <topology evidence="1">Multi-pass membrane protein</topology>
    </subcellularLocation>
</comment>
<dbReference type="GO" id="GO:0005886">
    <property type="term" value="C:plasma membrane"/>
    <property type="evidence" value="ECO:0007669"/>
    <property type="project" value="TreeGrafter"/>
</dbReference>
<dbReference type="PANTHER" id="PTHR11730">
    <property type="entry name" value="AMMONIUM TRANSPORTER"/>
    <property type="match status" value="1"/>
</dbReference>
<dbReference type="InterPro" id="IPR018047">
    <property type="entry name" value="Ammonium_transpt_CS"/>
</dbReference>